<dbReference type="AlphaFoldDB" id="A0A0C3APH0"/>
<reference evidence="2" key="2">
    <citation type="submission" date="2015-01" db="EMBL/GenBank/DDBJ databases">
        <title>Evolutionary Origins and Diversification of the Mycorrhizal Mutualists.</title>
        <authorList>
            <consortium name="DOE Joint Genome Institute"/>
            <consortium name="Mycorrhizal Genomics Consortium"/>
            <person name="Kohler A."/>
            <person name="Kuo A."/>
            <person name="Nagy L.G."/>
            <person name="Floudas D."/>
            <person name="Copeland A."/>
            <person name="Barry K.W."/>
            <person name="Cichocki N."/>
            <person name="Veneault-Fourrey C."/>
            <person name="LaButti K."/>
            <person name="Lindquist E.A."/>
            <person name="Lipzen A."/>
            <person name="Lundell T."/>
            <person name="Morin E."/>
            <person name="Murat C."/>
            <person name="Riley R."/>
            <person name="Ohm R."/>
            <person name="Sun H."/>
            <person name="Tunlid A."/>
            <person name="Henrissat B."/>
            <person name="Grigoriev I.V."/>
            <person name="Hibbett D.S."/>
            <person name="Martin F."/>
        </authorList>
    </citation>
    <scope>NUCLEOTIDE SEQUENCE [LARGE SCALE GENOMIC DNA]</scope>
    <source>
        <strain evidence="2">MAFF 305830</strain>
    </source>
</reference>
<name>A0A0C3APH0_SERVB</name>
<dbReference type="HOGENOM" id="CLU_765400_0_0_1"/>
<organism evidence="1 2">
    <name type="scientific">Serendipita vermifera MAFF 305830</name>
    <dbReference type="NCBI Taxonomy" id="933852"/>
    <lineage>
        <taxon>Eukaryota</taxon>
        <taxon>Fungi</taxon>
        <taxon>Dikarya</taxon>
        <taxon>Basidiomycota</taxon>
        <taxon>Agaricomycotina</taxon>
        <taxon>Agaricomycetes</taxon>
        <taxon>Sebacinales</taxon>
        <taxon>Serendipitaceae</taxon>
        <taxon>Serendipita</taxon>
    </lineage>
</organism>
<evidence type="ECO:0000313" key="1">
    <source>
        <dbReference type="EMBL" id="KIM21111.1"/>
    </source>
</evidence>
<evidence type="ECO:0000313" key="2">
    <source>
        <dbReference type="Proteomes" id="UP000054097"/>
    </source>
</evidence>
<sequence length="436" mass="48938">MSPFGFLSAACVMGKLAGGSRQPIRNITLENNVLAAGHIETPNSTPSSRLPTLNRCILEPILTVIKRRSKDYSPMELPHQWGKRTKGSDIPKRVKKLDINVLDFLPRKSSSRKLDIHTTASENNGRTIPLDIASSILFQATDLSSLKCLILVNKCFFEAFQISRTSLMAVVAVNMFGESLDWALILADMLLKGVLSLTKPDGTIEFISPPPINRVIPQVLKKTQFIFHVVDKWVELYEVKHLWLNAPKKGKKANGNTKVKKLTISERERFFRGLVVYWIAGYCASASSPPYGYPSMSVMDKSDILGYFSNFELSEIMAVFSFFDDILGRACEECQLEGDDGFLYWQHYCLSKGPFWFLELLDDYTEAFEETYGGQCEGFPLYPVSDEGEKRNLDFEYGDLTDAGHASLASWYTAEGTSGDFRRIGLKQIPPEGQEA</sequence>
<dbReference type="Proteomes" id="UP000054097">
    <property type="component" value="Unassembled WGS sequence"/>
</dbReference>
<gene>
    <name evidence="1" type="ORF">M408DRAFT_12754</name>
</gene>
<reference evidence="1 2" key="1">
    <citation type="submission" date="2014-04" db="EMBL/GenBank/DDBJ databases">
        <authorList>
            <consortium name="DOE Joint Genome Institute"/>
            <person name="Kuo A."/>
            <person name="Zuccaro A."/>
            <person name="Kohler A."/>
            <person name="Nagy L.G."/>
            <person name="Floudas D."/>
            <person name="Copeland A."/>
            <person name="Barry K.W."/>
            <person name="Cichocki N."/>
            <person name="Veneault-Fourrey C."/>
            <person name="LaButti K."/>
            <person name="Lindquist E.A."/>
            <person name="Lipzen A."/>
            <person name="Lundell T."/>
            <person name="Morin E."/>
            <person name="Murat C."/>
            <person name="Sun H."/>
            <person name="Tunlid A."/>
            <person name="Henrissat B."/>
            <person name="Grigoriev I.V."/>
            <person name="Hibbett D.S."/>
            <person name="Martin F."/>
            <person name="Nordberg H.P."/>
            <person name="Cantor M.N."/>
            <person name="Hua S.X."/>
        </authorList>
    </citation>
    <scope>NUCLEOTIDE SEQUENCE [LARGE SCALE GENOMIC DNA]</scope>
    <source>
        <strain evidence="1 2">MAFF 305830</strain>
    </source>
</reference>
<dbReference type="EMBL" id="KN824393">
    <property type="protein sequence ID" value="KIM21111.1"/>
    <property type="molecule type" value="Genomic_DNA"/>
</dbReference>
<proteinExistence type="predicted"/>
<accession>A0A0C3APH0</accession>
<keyword evidence="2" id="KW-1185">Reference proteome</keyword>
<protein>
    <submittedName>
        <fullName evidence="1">Uncharacterized protein</fullName>
    </submittedName>
</protein>